<accession>A0A6F9E2B1</accession>
<name>A0A6F9E2B1_9BACL</name>
<comment type="similarity">
    <text evidence="2">Belongs to the bacterial solute-binding protein 1 family.</text>
</comment>
<evidence type="ECO:0000313" key="7">
    <source>
        <dbReference type="Proteomes" id="UP000502196"/>
    </source>
</evidence>
<keyword evidence="3" id="KW-0813">Transport</keyword>
<feature type="chain" id="PRO_5039091960" evidence="5">
    <location>
        <begin position="19"/>
        <end position="426"/>
    </location>
</feature>
<dbReference type="Pfam" id="PF13416">
    <property type="entry name" value="SBP_bac_8"/>
    <property type="match status" value="1"/>
</dbReference>
<dbReference type="GO" id="GO:0030313">
    <property type="term" value="C:cell envelope"/>
    <property type="evidence" value="ECO:0007669"/>
    <property type="project" value="UniProtKB-SubCell"/>
</dbReference>
<evidence type="ECO:0000256" key="4">
    <source>
        <dbReference type="ARBA" id="ARBA00022729"/>
    </source>
</evidence>
<gene>
    <name evidence="6" type="ORF">COOX1_0673</name>
</gene>
<dbReference type="CDD" id="cd14748">
    <property type="entry name" value="PBP2_UgpB"/>
    <property type="match status" value="1"/>
</dbReference>
<dbReference type="AlphaFoldDB" id="A0A6F9E2B1"/>
<organism evidence="6 7">
    <name type="scientific">Kyrpidia spormannii</name>
    <dbReference type="NCBI Taxonomy" id="2055160"/>
    <lineage>
        <taxon>Bacteria</taxon>
        <taxon>Bacillati</taxon>
        <taxon>Bacillota</taxon>
        <taxon>Bacilli</taxon>
        <taxon>Bacillales</taxon>
        <taxon>Alicyclobacillaceae</taxon>
        <taxon>Kyrpidia</taxon>
    </lineage>
</organism>
<sequence length="426" mass="45756">MKRMGIAAVILAAATALAGCGGTSSAPAGGGGQPVTIEYYHVNSDSFGGPTVRELVQKFNQTHKDVQVVDRFQPDMYAGLMQNLQSAIAAGKPPAVSQISYSHLDYAAGNFPHVAIADLFKDDPTFLSDFPSNILDLGKVKGKVEGIPYSISNPVIYYNADLFKKAGLDPANPPKTWDEVRSMGKTIKDKTGAWGAFIRNEDNWSTQALIESNGGHIVNADGTLGLTDPPAVQAIQMWGDMVNKDKIMPNVTYQEAQQAFLSGKLAMYIATVAELASLKKQATFDLRTALYPTFGDKPRKVPAGGNVLMVFAKDPAQQKAAMEFIQFLESPDNLKTWSLGTGYLPSRLAAGGQDVTQALLQAQPLMKPAVEQLKEAVPWKNIPGPNSLQGEKILLDARMSVLAGKNDAQAALQSAKDRITPLLPKP</sequence>
<dbReference type="SUPFAM" id="SSF53850">
    <property type="entry name" value="Periplasmic binding protein-like II"/>
    <property type="match status" value="1"/>
</dbReference>
<keyword evidence="4 5" id="KW-0732">Signal</keyword>
<dbReference type="RefSeq" id="WP_170084919.1">
    <property type="nucleotide sequence ID" value="NZ_CP047972.1"/>
</dbReference>
<dbReference type="InterPro" id="IPR006059">
    <property type="entry name" value="SBP"/>
</dbReference>
<proteinExistence type="inferred from homology"/>
<dbReference type="PROSITE" id="PS51257">
    <property type="entry name" value="PROKAR_LIPOPROTEIN"/>
    <property type="match status" value="1"/>
</dbReference>
<evidence type="ECO:0000256" key="5">
    <source>
        <dbReference type="SAM" id="SignalP"/>
    </source>
</evidence>
<dbReference type="Proteomes" id="UP000502196">
    <property type="component" value="Chromosome"/>
</dbReference>
<evidence type="ECO:0000256" key="1">
    <source>
        <dbReference type="ARBA" id="ARBA00004196"/>
    </source>
</evidence>
<evidence type="ECO:0000313" key="6">
    <source>
        <dbReference type="EMBL" id="CAB3390958.1"/>
    </source>
</evidence>
<comment type="subcellular location">
    <subcellularLocation>
        <location evidence="1">Cell envelope</location>
    </subcellularLocation>
</comment>
<dbReference type="EMBL" id="LR792683">
    <property type="protein sequence ID" value="CAB3390958.1"/>
    <property type="molecule type" value="Genomic_DNA"/>
</dbReference>
<protein>
    <submittedName>
        <fullName evidence="6">ABC transporter substrate-binding protein</fullName>
    </submittedName>
</protein>
<dbReference type="PANTHER" id="PTHR43649">
    <property type="entry name" value="ARABINOSE-BINDING PROTEIN-RELATED"/>
    <property type="match status" value="1"/>
</dbReference>
<dbReference type="InterPro" id="IPR050490">
    <property type="entry name" value="Bact_solute-bd_prot1"/>
</dbReference>
<dbReference type="PANTHER" id="PTHR43649:SF31">
    <property type="entry name" value="SN-GLYCEROL-3-PHOSPHATE-BINDING PERIPLASMIC PROTEIN UGPB"/>
    <property type="match status" value="1"/>
</dbReference>
<reference evidence="6 7" key="1">
    <citation type="submission" date="2020-04" db="EMBL/GenBank/DDBJ databases">
        <authorList>
            <person name="Hogendoorn C."/>
        </authorList>
    </citation>
    <scope>NUCLEOTIDE SEQUENCE [LARGE SCALE GENOMIC DNA]</scope>
    <source>
        <strain evidence="6">COOX1</strain>
    </source>
</reference>
<evidence type="ECO:0000256" key="3">
    <source>
        <dbReference type="ARBA" id="ARBA00022448"/>
    </source>
</evidence>
<evidence type="ECO:0000256" key="2">
    <source>
        <dbReference type="ARBA" id="ARBA00008520"/>
    </source>
</evidence>
<feature type="signal peptide" evidence="5">
    <location>
        <begin position="1"/>
        <end position="18"/>
    </location>
</feature>
<dbReference type="Gene3D" id="3.40.190.10">
    <property type="entry name" value="Periplasmic binding protein-like II"/>
    <property type="match status" value="2"/>
</dbReference>